<sequence length="151" mass="16690">MTEIHAAVANDWLQDRAREVAEAEGWDETAQRILIPKWQFFTSYVLTYGEIPGSLSDIRAETLTAFSRHCDLDGGVPFAEAPLMLAAVRLVLLRSGYDTEVLAALSAPRRRKRVRNKGKTYRHEITRPDDPACAKAAASSPGTSQADAEVF</sequence>
<feature type="compositionally biased region" description="Polar residues" evidence="1">
    <location>
        <begin position="140"/>
        <end position="151"/>
    </location>
</feature>
<comment type="caution">
    <text evidence="2">The sequence shown here is derived from an EMBL/GenBank/DDBJ whole genome shotgun (WGS) entry which is preliminary data.</text>
</comment>
<organism evidence="2 3">
    <name type="scientific">Paraburkholderia sabiae</name>
    <dbReference type="NCBI Taxonomy" id="273251"/>
    <lineage>
        <taxon>Bacteria</taxon>
        <taxon>Pseudomonadati</taxon>
        <taxon>Pseudomonadota</taxon>
        <taxon>Betaproteobacteria</taxon>
        <taxon>Burkholderiales</taxon>
        <taxon>Burkholderiaceae</taxon>
        <taxon>Paraburkholderia</taxon>
    </lineage>
</organism>
<accession>A0ABU9QJU7</accession>
<name>A0ABU9QJU7_9BURK</name>
<reference evidence="2 3" key="1">
    <citation type="submission" date="2024-01" db="EMBL/GenBank/DDBJ databases">
        <title>The diversity of rhizobia nodulating Mimosa spp. in eleven states of Brazil covering several biomes is determined by host plant, location, and edaphic factors.</title>
        <authorList>
            <person name="Rouws L."/>
            <person name="Barauna A."/>
            <person name="Beukes C."/>
            <person name="De Faria S.M."/>
            <person name="Gross E."/>
            <person name="Dos Reis Junior F.B."/>
            <person name="Simon M."/>
            <person name="Maluk M."/>
            <person name="Odee D.W."/>
            <person name="Kenicer G."/>
            <person name="Young J.P.W."/>
            <person name="Reis V.M."/>
            <person name="Zilli J."/>
            <person name="James E.K."/>
        </authorList>
    </citation>
    <scope>NUCLEOTIDE SEQUENCE [LARGE SCALE GENOMIC DNA]</scope>
    <source>
        <strain evidence="2 3">JPY77</strain>
    </source>
</reference>
<proteinExistence type="predicted"/>
<dbReference type="RefSeq" id="WP_201651030.1">
    <property type="nucleotide sequence ID" value="NZ_CAJHCS010000010.1"/>
</dbReference>
<dbReference type="Proteomes" id="UP001494588">
    <property type="component" value="Unassembled WGS sequence"/>
</dbReference>
<dbReference type="EMBL" id="JAZHGC010000028">
    <property type="protein sequence ID" value="MEM5289760.1"/>
    <property type="molecule type" value="Genomic_DNA"/>
</dbReference>
<gene>
    <name evidence="2" type="ORF">V4C55_28965</name>
</gene>
<evidence type="ECO:0000256" key="1">
    <source>
        <dbReference type="SAM" id="MobiDB-lite"/>
    </source>
</evidence>
<protein>
    <submittedName>
        <fullName evidence="2">Uncharacterized protein</fullName>
    </submittedName>
</protein>
<feature type="region of interest" description="Disordered" evidence="1">
    <location>
        <begin position="125"/>
        <end position="151"/>
    </location>
</feature>
<evidence type="ECO:0000313" key="3">
    <source>
        <dbReference type="Proteomes" id="UP001494588"/>
    </source>
</evidence>
<keyword evidence="3" id="KW-1185">Reference proteome</keyword>
<evidence type="ECO:0000313" key="2">
    <source>
        <dbReference type="EMBL" id="MEM5289760.1"/>
    </source>
</evidence>